<feature type="region of interest" description="Disordered" evidence="1">
    <location>
        <begin position="32"/>
        <end position="93"/>
    </location>
</feature>
<comment type="caution">
    <text evidence="3">The sequence shown here is derived from an EMBL/GenBank/DDBJ whole genome shotgun (WGS) entry which is preliminary data.</text>
</comment>
<evidence type="ECO:0000256" key="2">
    <source>
        <dbReference type="SAM" id="Phobius"/>
    </source>
</evidence>
<feature type="transmembrane region" description="Helical" evidence="2">
    <location>
        <begin position="205"/>
        <end position="225"/>
    </location>
</feature>
<keyword evidence="2" id="KW-0472">Membrane</keyword>
<feature type="transmembrane region" description="Helical" evidence="2">
    <location>
        <begin position="102"/>
        <end position="125"/>
    </location>
</feature>
<dbReference type="PANTHER" id="PTHR35394">
    <property type="entry name" value="DUF3176 DOMAIN-CONTAINING PROTEIN"/>
    <property type="match status" value="1"/>
</dbReference>
<dbReference type="Proteomes" id="UP000800235">
    <property type="component" value="Unassembled WGS sequence"/>
</dbReference>
<dbReference type="AlphaFoldDB" id="A0A9P4NI48"/>
<feature type="compositionally biased region" description="Polar residues" evidence="1">
    <location>
        <begin position="42"/>
        <end position="64"/>
    </location>
</feature>
<reference evidence="3" key="1">
    <citation type="journal article" date="2020" name="Stud. Mycol.">
        <title>101 Dothideomycetes genomes: a test case for predicting lifestyles and emergence of pathogens.</title>
        <authorList>
            <person name="Haridas S."/>
            <person name="Albert R."/>
            <person name="Binder M."/>
            <person name="Bloem J."/>
            <person name="Labutti K."/>
            <person name="Salamov A."/>
            <person name="Andreopoulos B."/>
            <person name="Baker S."/>
            <person name="Barry K."/>
            <person name="Bills G."/>
            <person name="Bluhm B."/>
            <person name="Cannon C."/>
            <person name="Castanera R."/>
            <person name="Culley D."/>
            <person name="Daum C."/>
            <person name="Ezra D."/>
            <person name="Gonzalez J."/>
            <person name="Henrissat B."/>
            <person name="Kuo A."/>
            <person name="Liang C."/>
            <person name="Lipzen A."/>
            <person name="Lutzoni F."/>
            <person name="Magnuson J."/>
            <person name="Mondo S."/>
            <person name="Nolan M."/>
            <person name="Ohm R."/>
            <person name="Pangilinan J."/>
            <person name="Park H.-J."/>
            <person name="Ramirez L."/>
            <person name="Alfaro M."/>
            <person name="Sun H."/>
            <person name="Tritt A."/>
            <person name="Yoshinaga Y."/>
            <person name="Zwiers L.-H."/>
            <person name="Turgeon B."/>
            <person name="Goodwin S."/>
            <person name="Spatafora J."/>
            <person name="Crous P."/>
            <person name="Grigoriev I."/>
        </authorList>
    </citation>
    <scope>NUCLEOTIDE SEQUENCE</scope>
    <source>
        <strain evidence="3">CBS 130266</strain>
    </source>
</reference>
<evidence type="ECO:0000313" key="3">
    <source>
        <dbReference type="EMBL" id="KAF2422113.1"/>
    </source>
</evidence>
<name>A0A9P4NI48_9PEZI</name>
<protein>
    <submittedName>
        <fullName evidence="3">Uncharacterized protein</fullName>
    </submittedName>
</protein>
<dbReference type="EMBL" id="MU007094">
    <property type="protein sequence ID" value="KAF2422113.1"/>
    <property type="molecule type" value="Genomic_DNA"/>
</dbReference>
<dbReference type="OrthoDB" id="5242705at2759"/>
<accession>A0A9P4NI48</accession>
<dbReference type="PANTHER" id="PTHR35394:SF5">
    <property type="entry name" value="DUF3176 DOMAIN-CONTAINING PROTEIN"/>
    <property type="match status" value="1"/>
</dbReference>
<gene>
    <name evidence="3" type="ORF">EJ08DRAFT_487900</name>
</gene>
<evidence type="ECO:0000313" key="4">
    <source>
        <dbReference type="Proteomes" id="UP000800235"/>
    </source>
</evidence>
<dbReference type="Pfam" id="PF11374">
    <property type="entry name" value="DUF3176"/>
    <property type="match status" value="1"/>
</dbReference>
<proteinExistence type="predicted"/>
<dbReference type="InterPro" id="IPR021514">
    <property type="entry name" value="DUF3176"/>
</dbReference>
<keyword evidence="2" id="KW-1133">Transmembrane helix</keyword>
<organism evidence="3 4">
    <name type="scientific">Tothia fuscella</name>
    <dbReference type="NCBI Taxonomy" id="1048955"/>
    <lineage>
        <taxon>Eukaryota</taxon>
        <taxon>Fungi</taxon>
        <taxon>Dikarya</taxon>
        <taxon>Ascomycota</taxon>
        <taxon>Pezizomycotina</taxon>
        <taxon>Dothideomycetes</taxon>
        <taxon>Pleosporomycetidae</taxon>
        <taxon>Venturiales</taxon>
        <taxon>Cylindrosympodiaceae</taxon>
        <taxon>Tothia</taxon>
    </lineage>
</organism>
<feature type="transmembrane region" description="Helical" evidence="2">
    <location>
        <begin position="549"/>
        <end position="571"/>
    </location>
</feature>
<feature type="transmembrane region" description="Helical" evidence="2">
    <location>
        <begin position="137"/>
        <end position="161"/>
    </location>
</feature>
<keyword evidence="2" id="KW-0812">Transmembrane</keyword>
<sequence length="637" mass="70388">MAHRTTDYVGVPAEASSFNRLASTFSTRRGVNGAKNHELESDPTSTLFPSANHPQNQHSGTLQPESPFYDETSAASKRSSRQYGAPNSVKPSPRSKFALNWWWWWEIGAALISIICILLIFATLVRMHDRPLSDWKLAISINATVSILTTVAKSALMLLVAQSISHLKWSHYESAHPLKDVQDFDDASRGPWGAIMFVFKVRGRAVLATGASLLVIISLGFEPAAQQMLSFPSRNVTLKDSSRAYMYRALGVNTTDLVAVHPGTKSTWFPPNPLQVALINSFGGVIDDAPLSCPTSLCQFGDFETLGVCEQCHDATPLIRHVRNFTGAGGGRGPDGQDSYKNWRDYFLPNDPFYPRIQINYTNHGAIDGAYDFAVSANFSSDNKDLSTRRAGFMAANMTDLLLGTVESTTICDFSWCTRKYFAAEVRNGEFHFAKESSSPLEITNSTGDGEYGAGDTTFILTSTDPGSTVQYKVDWMVDYVLWNYLAKSLSGNARSNSMVQMMSRNHFNTTAALMSQAITNWMRSLGNNGSTLYQGKALEPVTFVNVKWAWLVWPAMLTIAGSVLLVACILRGGNRTLFKSSPLALLFHGLHGFDEDELKAPRRRGVEGDETLEETARSLRVKFRPDENGVLKFVKQ</sequence>
<keyword evidence="4" id="KW-1185">Reference proteome</keyword>
<evidence type="ECO:0000256" key="1">
    <source>
        <dbReference type="SAM" id="MobiDB-lite"/>
    </source>
</evidence>